<dbReference type="PANTHER" id="PTHR47260">
    <property type="entry name" value="UPF0644 PROTEIN PB2B4.06"/>
    <property type="match status" value="1"/>
</dbReference>
<feature type="region of interest" description="Disordered" evidence="1">
    <location>
        <begin position="118"/>
        <end position="152"/>
    </location>
</feature>
<gene>
    <name evidence="2" type="ORF">K452DRAFT_303155</name>
</gene>
<evidence type="ECO:0008006" key="4">
    <source>
        <dbReference type="Google" id="ProtNLM"/>
    </source>
</evidence>
<feature type="compositionally biased region" description="Low complexity" evidence="1">
    <location>
        <begin position="135"/>
        <end position="144"/>
    </location>
</feature>
<dbReference type="AlphaFoldDB" id="A0A6A6AYV3"/>
<organism evidence="2 3">
    <name type="scientific">Aplosporella prunicola CBS 121167</name>
    <dbReference type="NCBI Taxonomy" id="1176127"/>
    <lineage>
        <taxon>Eukaryota</taxon>
        <taxon>Fungi</taxon>
        <taxon>Dikarya</taxon>
        <taxon>Ascomycota</taxon>
        <taxon>Pezizomycotina</taxon>
        <taxon>Dothideomycetes</taxon>
        <taxon>Dothideomycetes incertae sedis</taxon>
        <taxon>Botryosphaeriales</taxon>
        <taxon>Aplosporellaceae</taxon>
        <taxon>Aplosporella</taxon>
    </lineage>
</organism>
<feature type="region of interest" description="Disordered" evidence="1">
    <location>
        <begin position="1"/>
        <end position="58"/>
    </location>
</feature>
<evidence type="ECO:0000313" key="3">
    <source>
        <dbReference type="Proteomes" id="UP000799438"/>
    </source>
</evidence>
<dbReference type="PANTHER" id="PTHR47260:SF1">
    <property type="entry name" value="UPF0644 PROTEIN PB2B4.06"/>
    <property type="match status" value="1"/>
</dbReference>
<evidence type="ECO:0000313" key="2">
    <source>
        <dbReference type="EMBL" id="KAF2135947.1"/>
    </source>
</evidence>
<evidence type="ECO:0000256" key="1">
    <source>
        <dbReference type="SAM" id="MobiDB-lite"/>
    </source>
</evidence>
<protein>
    <recommendedName>
        <fullName evidence="4">Thioesterase domain-containing protein</fullName>
    </recommendedName>
</protein>
<feature type="compositionally biased region" description="Low complexity" evidence="1">
    <location>
        <begin position="35"/>
        <end position="48"/>
    </location>
</feature>
<dbReference type="SUPFAM" id="SSF54637">
    <property type="entry name" value="Thioesterase/thiol ester dehydrase-isomerase"/>
    <property type="match status" value="1"/>
</dbReference>
<dbReference type="Gene3D" id="3.10.129.10">
    <property type="entry name" value="Hotdog Thioesterase"/>
    <property type="match status" value="1"/>
</dbReference>
<sequence length="311" mass="32524">MPPLPPLHRLARPAPAPLTRPLHRLPHHHYHPQRHASPTTATASTPAAAAPPPPRARRSLRPYITATVFLALGLAAGHLVRVTLAPPPLPPTGSDMDAALRASLERDLDALPVVRRLARGGSDDEEGSEGEGVWREVGSSSSSGAGAGAEGAKGAEGYVHGTLAGMRGLGPWRRWWNPRSGEAVLVFWLGGGVTGWPGVAHGGFIATMFVEGFKDAVGEHGGGGKAGENPIDTINLTLTYLAPTLSSNFYVLRTAPAPQLEPGTGLPPQKDMTKKQKRGAGALAAEEEEMTGTLETVGGKVCVKAKAVVRR</sequence>
<proteinExistence type="predicted"/>
<feature type="region of interest" description="Disordered" evidence="1">
    <location>
        <begin position="260"/>
        <end position="287"/>
    </location>
</feature>
<dbReference type="EMBL" id="ML995542">
    <property type="protein sequence ID" value="KAF2135947.1"/>
    <property type="molecule type" value="Genomic_DNA"/>
</dbReference>
<dbReference type="RefSeq" id="XP_033391665.1">
    <property type="nucleotide sequence ID" value="XM_033542691.1"/>
</dbReference>
<reference evidence="2" key="1">
    <citation type="journal article" date="2020" name="Stud. Mycol.">
        <title>101 Dothideomycetes genomes: a test case for predicting lifestyles and emergence of pathogens.</title>
        <authorList>
            <person name="Haridas S."/>
            <person name="Albert R."/>
            <person name="Binder M."/>
            <person name="Bloem J."/>
            <person name="Labutti K."/>
            <person name="Salamov A."/>
            <person name="Andreopoulos B."/>
            <person name="Baker S."/>
            <person name="Barry K."/>
            <person name="Bills G."/>
            <person name="Bluhm B."/>
            <person name="Cannon C."/>
            <person name="Castanera R."/>
            <person name="Culley D."/>
            <person name="Daum C."/>
            <person name="Ezra D."/>
            <person name="Gonzalez J."/>
            <person name="Henrissat B."/>
            <person name="Kuo A."/>
            <person name="Liang C."/>
            <person name="Lipzen A."/>
            <person name="Lutzoni F."/>
            <person name="Magnuson J."/>
            <person name="Mondo S."/>
            <person name="Nolan M."/>
            <person name="Ohm R."/>
            <person name="Pangilinan J."/>
            <person name="Park H.-J."/>
            <person name="Ramirez L."/>
            <person name="Alfaro M."/>
            <person name="Sun H."/>
            <person name="Tritt A."/>
            <person name="Yoshinaga Y."/>
            <person name="Zwiers L.-H."/>
            <person name="Turgeon B."/>
            <person name="Goodwin S."/>
            <person name="Spatafora J."/>
            <person name="Crous P."/>
            <person name="Grigoriev I."/>
        </authorList>
    </citation>
    <scope>NUCLEOTIDE SEQUENCE</scope>
    <source>
        <strain evidence="2">CBS 121167</strain>
    </source>
</reference>
<dbReference type="GeneID" id="54300188"/>
<accession>A0A6A6AYV3</accession>
<feature type="compositionally biased region" description="Basic residues" evidence="1">
    <location>
        <begin position="21"/>
        <end position="34"/>
    </location>
</feature>
<dbReference type="OrthoDB" id="506431at2759"/>
<name>A0A6A6AYV3_9PEZI</name>
<dbReference type="Proteomes" id="UP000799438">
    <property type="component" value="Unassembled WGS sequence"/>
</dbReference>
<dbReference type="InterPro" id="IPR052061">
    <property type="entry name" value="PTE-AB_protein"/>
</dbReference>
<dbReference type="InterPro" id="IPR029069">
    <property type="entry name" value="HotDog_dom_sf"/>
</dbReference>
<keyword evidence="3" id="KW-1185">Reference proteome</keyword>